<reference evidence="2 3" key="1">
    <citation type="submission" date="2020-03" db="EMBL/GenBank/DDBJ databases">
        <authorList>
            <person name="Zhu W."/>
        </authorList>
    </citation>
    <scope>NUCLEOTIDE SEQUENCE [LARGE SCALE GENOMIC DNA]</scope>
    <source>
        <strain evidence="2 3">323-1</strain>
    </source>
</reference>
<feature type="transmembrane region" description="Helical" evidence="1">
    <location>
        <begin position="522"/>
        <end position="543"/>
    </location>
</feature>
<evidence type="ECO:0000313" key="3">
    <source>
        <dbReference type="Proteomes" id="UP000502297"/>
    </source>
</evidence>
<feature type="transmembrane region" description="Helical" evidence="1">
    <location>
        <begin position="851"/>
        <end position="871"/>
    </location>
</feature>
<feature type="transmembrane region" description="Helical" evidence="1">
    <location>
        <begin position="303"/>
        <end position="321"/>
    </location>
</feature>
<evidence type="ECO:0000256" key="1">
    <source>
        <dbReference type="SAM" id="Phobius"/>
    </source>
</evidence>
<feature type="transmembrane region" description="Helical" evidence="1">
    <location>
        <begin position="877"/>
        <end position="897"/>
    </location>
</feature>
<protein>
    <submittedName>
        <fullName evidence="2">DUF2339 domain-containing protein</fullName>
    </submittedName>
</protein>
<proteinExistence type="predicted"/>
<feature type="transmembrane region" description="Helical" evidence="1">
    <location>
        <begin position="358"/>
        <end position="381"/>
    </location>
</feature>
<feature type="transmembrane region" description="Helical" evidence="1">
    <location>
        <begin position="255"/>
        <end position="273"/>
    </location>
</feature>
<organism evidence="2 3">
    <name type="scientific">Acinetobacter shaoyimingii</name>
    <dbReference type="NCBI Taxonomy" id="2715164"/>
    <lineage>
        <taxon>Bacteria</taxon>
        <taxon>Pseudomonadati</taxon>
        <taxon>Pseudomonadota</taxon>
        <taxon>Gammaproteobacteria</taxon>
        <taxon>Moraxellales</taxon>
        <taxon>Moraxellaceae</taxon>
        <taxon>Acinetobacter</taxon>
    </lineage>
</organism>
<evidence type="ECO:0000313" key="2">
    <source>
        <dbReference type="EMBL" id="QIO05079.1"/>
    </source>
</evidence>
<feature type="transmembrane region" description="Helical" evidence="1">
    <location>
        <begin position="784"/>
        <end position="802"/>
    </location>
</feature>
<feature type="transmembrane region" description="Helical" evidence="1">
    <location>
        <begin position="228"/>
        <end position="249"/>
    </location>
</feature>
<feature type="transmembrane region" description="Helical" evidence="1">
    <location>
        <begin position="753"/>
        <end position="772"/>
    </location>
</feature>
<sequence length="913" mass="102406">MFKGQNEIRMMWLMVLMIVGIGAWFLNVHALAYLCGIALIVSVIQYVDAIEKPTQSMAQQGQVKLTHTSRIPLYIASIVAVVGGFLHLSGMMALGITLWVFFFLRWLRRLENNLNTLQSKLKHSTQMPLDSHPDLQQTTNLSSQAVGHTTESSSNEIGLQQQIQQWLFTGNPVLKVAILILVIGVILLLRFATEHWQLSLAFKLTIVAGVSALVTILGYLLILKNRSFALALEGLGLAGLFLTLFFAYYNHVIPSLFGAGLCFIVIMAITLYLSLKQQAIELALMAMLIAYIAPFTLPVRDATAVELVTYYLVINIAVAILSTLRPWKILNQIAFLATTVIGGMYAIIHGYVHERNMMTILVIAHTAIFVWLSFRFSQLIAKSDIEQFKLKPALDIALIFSAPIVGYIFIYLMYFHETTWQAGMSLGFAVVYAGLYQLAKKNQSIGLISQSYFSLMLIFLALIPPILLPDQWSVMGWAIEGALIYLIALYRASVISRYLAMGLLIVAGLSSLYYLVDSTEFPTMMFWVLSLSYLTVVLGANAIRRFREQLSFISILFLSMLMLSACIMLIFLLLDYFSGATQFVHTLMIVAVVYFVLNECMIRSRATWSWLLPKWFALVPLLVFALCIVLESSQNGVIVWHSAFERIEFLLACLLMTGAWLRPMLGVRAEKEWVSLGTLFSLALASLALIPQMPFISVVILPLIFCAWSYKQTTSADWQIFWQTRSTLLLMMLWIICSQLFSQQAFQGYLLPILNPFDVVSLAVLAGFIWVLTLQMKHGLDKGIVAVLMVLSLLWLSSYIVLRALHVYWGTPYNDLALWDNAVVQLSLTLLWVSLAFVTMSLASRRKLRPMWILGGSILAVVTLKLVLFDLSHVGTIMRVLSFLGAGGIMLIIAYIAPMPESDQHLISKSNET</sequence>
<feature type="transmembrane region" description="Helical" evidence="1">
    <location>
        <begin position="643"/>
        <end position="661"/>
    </location>
</feature>
<feature type="transmembrane region" description="Helical" evidence="1">
    <location>
        <begin position="451"/>
        <end position="468"/>
    </location>
</feature>
<dbReference type="PANTHER" id="PTHR38434:SF1">
    <property type="entry name" value="BLL2549 PROTEIN"/>
    <property type="match status" value="1"/>
</dbReference>
<keyword evidence="1" id="KW-0812">Transmembrane</keyword>
<accession>A0A6G8RSY8</accession>
<feature type="transmembrane region" description="Helical" evidence="1">
    <location>
        <begin position="580"/>
        <end position="597"/>
    </location>
</feature>
<feature type="transmembrane region" description="Helical" evidence="1">
    <location>
        <begin position="173"/>
        <end position="192"/>
    </location>
</feature>
<feature type="transmembrane region" description="Helical" evidence="1">
    <location>
        <begin position="550"/>
        <end position="574"/>
    </location>
</feature>
<dbReference type="AlphaFoldDB" id="A0A6G8RSY8"/>
<keyword evidence="1" id="KW-1133">Transmembrane helix</keyword>
<feature type="transmembrane region" description="Helical" evidence="1">
    <location>
        <begin position="333"/>
        <end position="352"/>
    </location>
</feature>
<dbReference type="InterPro" id="IPR019286">
    <property type="entry name" value="DUF2339_TM"/>
</dbReference>
<keyword evidence="1" id="KW-0472">Membrane</keyword>
<feature type="transmembrane region" description="Helical" evidence="1">
    <location>
        <begin position="474"/>
        <end position="491"/>
    </location>
</feature>
<feature type="transmembrane region" description="Helical" evidence="1">
    <location>
        <begin position="280"/>
        <end position="297"/>
    </location>
</feature>
<feature type="transmembrane region" description="Helical" evidence="1">
    <location>
        <begin position="71"/>
        <end position="104"/>
    </location>
</feature>
<keyword evidence="3" id="KW-1185">Reference proteome</keyword>
<dbReference type="KEGG" id="asha:G8E00_03370"/>
<dbReference type="Proteomes" id="UP000502297">
    <property type="component" value="Chromosome"/>
</dbReference>
<feature type="transmembrane region" description="Helical" evidence="1">
    <location>
        <begin position="198"/>
        <end position="221"/>
    </location>
</feature>
<feature type="transmembrane region" description="Helical" evidence="1">
    <location>
        <begin position="498"/>
        <end position="516"/>
    </location>
</feature>
<dbReference type="EMBL" id="CP049801">
    <property type="protein sequence ID" value="QIO05079.1"/>
    <property type="molecule type" value="Genomic_DNA"/>
</dbReference>
<dbReference type="RefSeq" id="WP_166221964.1">
    <property type="nucleotide sequence ID" value="NZ_CP049801.1"/>
</dbReference>
<feature type="transmembrane region" description="Helical" evidence="1">
    <location>
        <begin position="420"/>
        <end position="439"/>
    </location>
</feature>
<feature type="transmembrane region" description="Helical" evidence="1">
    <location>
        <begin position="609"/>
        <end position="631"/>
    </location>
</feature>
<dbReference type="Pfam" id="PF10101">
    <property type="entry name" value="DUF2339"/>
    <property type="match status" value="1"/>
</dbReference>
<name>A0A6G8RSY8_9GAMM</name>
<gene>
    <name evidence="2" type="ORF">G8E00_03370</name>
</gene>
<feature type="transmembrane region" description="Helical" evidence="1">
    <location>
        <begin position="822"/>
        <end position="844"/>
    </location>
</feature>
<feature type="transmembrane region" description="Helical" evidence="1">
    <location>
        <begin position="393"/>
        <end position="414"/>
    </location>
</feature>
<dbReference type="PANTHER" id="PTHR38434">
    <property type="entry name" value="BLL2549 PROTEIN"/>
    <property type="match status" value="1"/>
</dbReference>
<feature type="transmembrane region" description="Helical" evidence="1">
    <location>
        <begin position="12"/>
        <end position="44"/>
    </location>
</feature>